<keyword evidence="2" id="KW-1185">Reference proteome</keyword>
<reference evidence="1 2" key="1">
    <citation type="submission" date="2023-07" db="EMBL/GenBank/DDBJ databases">
        <title>Genomic Encyclopedia of Type Strains, Phase IV (KMG-IV): sequencing the most valuable type-strain genomes for metagenomic binning, comparative biology and taxonomic classification.</title>
        <authorList>
            <person name="Goeker M."/>
        </authorList>
    </citation>
    <scope>NUCLEOTIDE SEQUENCE [LARGE SCALE GENOMIC DNA]</scope>
    <source>
        <strain evidence="1 2">DSM 16980</strain>
    </source>
</reference>
<name>A0ABT9Y5V7_9FIRM</name>
<evidence type="ECO:0000313" key="1">
    <source>
        <dbReference type="EMBL" id="MDQ0203208.1"/>
    </source>
</evidence>
<dbReference type="EMBL" id="JAUSUE010000004">
    <property type="protein sequence ID" value="MDQ0203208.1"/>
    <property type="molecule type" value="Genomic_DNA"/>
</dbReference>
<dbReference type="InterPro" id="IPR024747">
    <property type="entry name" value="Pyridox_Oxase-rel"/>
</dbReference>
<organism evidence="1 2">
    <name type="scientific">Pectinatus haikarae</name>
    <dbReference type="NCBI Taxonomy" id="349096"/>
    <lineage>
        <taxon>Bacteria</taxon>
        <taxon>Bacillati</taxon>
        <taxon>Bacillota</taxon>
        <taxon>Negativicutes</taxon>
        <taxon>Selenomonadales</taxon>
        <taxon>Selenomonadaceae</taxon>
        <taxon>Pectinatus</taxon>
    </lineage>
</organism>
<comment type="caution">
    <text evidence="1">The sequence shown here is derived from an EMBL/GenBank/DDBJ whole genome shotgun (WGS) entry which is preliminary data.</text>
</comment>
<protein>
    <submittedName>
        <fullName evidence="1">Nitroimidazol reductase NimA-like FMN-containing flavoprotein (Pyridoxamine 5'-phosphate oxidase superfamily)</fullName>
    </submittedName>
</protein>
<proteinExistence type="predicted"/>
<dbReference type="Pfam" id="PF12900">
    <property type="entry name" value="Pyridox_ox_2"/>
    <property type="match status" value="1"/>
</dbReference>
<dbReference type="SUPFAM" id="SSF50475">
    <property type="entry name" value="FMN-binding split barrel"/>
    <property type="match status" value="1"/>
</dbReference>
<dbReference type="PANTHER" id="PTHR34071">
    <property type="entry name" value="5-NITROIMIDAZOLE ANTIBIOTICS RESISTANCE PROTEIN, NIMA-FAMILY-RELATED PROTEIN-RELATED"/>
    <property type="match status" value="1"/>
</dbReference>
<dbReference type="RefSeq" id="WP_196603624.1">
    <property type="nucleotide sequence ID" value="NZ_CP116940.1"/>
</dbReference>
<accession>A0ABT9Y5V7</accession>
<dbReference type="Gene3D" id="2.30.110.10">
    <property type="entry name" value="Electron Transport, Fmn-binding Protein, Chain A"/>
    <property type="match status" value="1"/>
</dbReference>
<dbReference type="InterPro" id="IPR012349">
    <property type="entry name" value="Split_barrel_FMN-bd"/>
</dbReference>
<dbReference type="Proteomes" id="UP001239167">
    <property type="component" value="Unassembled WGS sequence"/>
</dbReference>
<gene>
    <name evidence="1" type="ORF">J2S01_000915</name>
</gene>
<dbReference type="PANTHER" id="PTHR34071:SF2">
    <property type="entry name" value="FLAVIN-NUCLEOTIDE-BINDING PROTEIN"/>
    <property type="match status" value="1"/>
</dbReference>
<sequence>MLREMRRKDRQISDADAENVLQKAQFATLSMINEENKPYAIPISFVYEDNTIYLHCASAGYKLENIARNANVCLSAVIDIQLMPQKFSTKFKSAIVFGKITMVNDETDKKRGLSALIKKYSPDFYDEGLKYIERALAKTTVLKIEISAITGKEHE</sequence>
<evidence type="ECO:0000313" key="2">
    <source>
        <dbReference type="Proteomes" id="UP001239167"/>
    </source>
</evidence>